<proteinExistence type="predicted"/>
<dbReference type="Pfam" id="PF10294">
    <property type="entry name" value="Methyltransf_16"/>
    <property type="match status" value="1"/>
</dbReference>
<name>A0A1E7FD88_9STRA</name>
<dbReference type="PANTHER" id="PTHR14614:SF132">
    <property type="entry name" value="PROTEIN-LYSINE METHYLTRANSFERASE C42C1.13"/>
    <property type="match status" value="1"/>
</dbReference>
<feature type="compositionally biased region" description="Acidic residues" evidence="1">
    <location>
        <begin position="28"/>
        <end position="46"/>
    </location>
</feature>
<protein>
    <recommendedName>
        <fullName evidence="4">S-adenosyl-L-methionine-dependent methyltransferase</fullName>
    </recommendedName>
</protein>
<sequence>MEVINKYDEETPWIDAWIRWDRNSKEVFDEDQDDDDDDDDAEEGEDDRVPPTASFSFDYKLPPREKCCPPSYNTNFTLKLKGFPSESEQIWNSTGLTMWPSSYYLCEYLLDNFQKHLSLNITDFETKATTGTGTTTAQNPGALAPINAIELGSGLGRCGLLLHHLLIRSTGNNNDSRNSHIYLTDGDTDTLAQLRANNRNHIHHHRNHGISCHQLLWGKDPTRAFCERQLTIGETTGGVDIVFGSDLIYSPRVIQPLFETVSILLQQNRSVNSDNSCSTTTTTPPTTTTTDTPIFLMAHSDRREGSSVTVDMVLEGAKTAALDVEILQEVKGEGIYIFAFKRTS</sequence>
<evidence type="ECO:0000313" key="3">
    <source>
        <dbReference type="Proteomes" id="UP000095751"/>
    </source>
</evidence>
<evidence type="ECO:0008006" key="4">
    <source>
        <dbReference type="Google" id="ProtNLM"/>
    </source>
</evidence>
<evidence type="ECO:0000256" key="1">
    <source>
        <dbReference type="SAM" id="MobiDB-lite"/>
    </source>
</evidence>
<dbReference type="Proteomes" id="UP000095751">
    <property type="component" value="Unassembled WGS sequence"/>
</dbReference>
<keyword evidence="3" id="KW-1185">Reference proteome</keyword>
<evidence type="ECO:0000313" key="2">
    <source>
        <dbReference type="EMBL" id="OEU16117.1"/>
    </source>
</evidence>
<gene>
    <name evidence="2" type="ORF">FRACYDRAFT_186123</name>
</gene>
<dbReference type="EMBL" id="KV784358">
    <property type="protein sequence ID" value="OEU16117.1"/>
    <property type="molecule type" value="Genomic_DNA"/>
</dbReference>
<dbReference type="PANTHER" id="PTHR14614">
    <property type="entry name" value="HEPATOCELLULAR CARCINOMA-ASSOCIATED ANTIGEN"/>
    <property type="match status" value="1"/>
</dbReference>
<organism evidence="2 3">
    <name type="scientific">Fragilariopsis cylindrus CCMP1102</name>
    <dbReference type="NCBI Taxonomy" id="635003"/>
    <lineage>
        <taxon>Eukaryota</taxon>
        <taxon>Sar</taxon>
        <taxon>Stramenopiles</taxon>
        <taxon>Ochrophyta</taxon>
        <taxon>Bacillariophyta</taxon>
        <taxon>Bacillariophyceae</taxon>
        <taxon>Bacillariophycidae</taxon>
        <taxon>Bacillariales</taxon>
        <taxon>Bacillariaceae</taxon>
        <taxon>Fragilariopsis</taxon>
    </lineage>
</organism>
<accession>A0A1E7FD88</accession>
<dbReference type="AlphaFoldDB" id="A0A1E7FD88"/>
<dbReference type="InterPro" id="IPR019410">
    <property type="entry name" value="Methyltransf_16"/>
</dbReference>
<reference evidence="2 3" key="1">
    <citation type="submission" date="2016-09" db="EMBL/GenBank/DDBJ databases">
        <title>Extensive genetic diversity and differential bi-allelic expression allows diatom success in the polar Southern Ocean.</title>
        <authorList>
            <consortium name="DOE Joint Genome Institute"/>
            <person name="Mock T."/>
            <person name="Otillar R.P."/>
            <person name="Strauss J."/>
            <person name="Dupont C."/>
            <person name="Frickenhaus S."/>
            <person name="Maumus F."/>
            <person name="Mcmullan M."/>
            <person name="Sanges R."/>
            <person name="Schmutz J."/>
            <person name="Toseland A."/>
            <person name="Valas R."/>
            <person name="Veluchamy A."/>
            <person name="Ward B.J."/>
            <person name="Allen A."/>
            <person name="Barry K."/>
            <person name="Falciatore A."/>
            <person name="Ferrante M."/>
            <person name="Fortunato A.E."/>
            <person name="Gloeckner G."/>
            <person name="Gruber A."/>
            <person name="Hipkin R."/>
            <person name="Janech M."/>
            <person name="Kroth P."/>
            <person name="Leese F."/>
            <person name="Lindquist E."/>
            <person name="Lyon B.R."/>
            <person name="Martin J."/>
            <person name="Mayer C."/>
            <person name="Parker M."/>
            <person name="Quesneville H."/>
            <person name="Raymond J."/>
            <person name="Uhlig C."/>
            <person name="Valentin K.U."/>
            <person name="Worden A.Z."/>
            <person name="Armbrust E.V."/>
            <person name="Bowler C."/>
            <person name="Green B."/>
            <person name="Moulton V."/>
            <person name="Van Oosterhout C."/>
            <person name="Grigoriev I."/>
        </authorList>
    </citation>
    <scope>NUCLEOTIDE SEQUENCE [LARGE SCALE GENOMIC DNA]</scope>
    <source>
        <strain evidence="2 3">CCMP1102</strain>
    </source>
</reference>
<dbReference type="InParanoid" id="A0A1E7FD88"/>
<feature type="region of interest" description="Disordered" evidence="1">
    <location>
        <begin position="27"/>
        <end position="55"/>
    </location>
</feature>
<dbReference type="Gene3D" id="3.40.50.150">
    <property type="entry name" value="Vaccinia Virus protein VP39"/>
    <property type="match status" value="1"/>
</dbReference>
<dbReference type="InterPro" id="IPR029063">
    <property type="entry name" value="SAM-dependent_MTases_sf"/>
</dbReference>
<dbReference type="KEGG" id="fcy:FRACYDRAFT_186123"/>
<dbReference type="OrthoDB" id="46564at2759"/>